<gene>
    <name evidence="5" type="ORF">BO71DRAFT_425244</name>
</gene>
<evidence type="ECO:0000313" key="6">
    <source>
        <dbReference type="Proteomes" id="UP000247810"/>
    </source>
</evidence>
<feature type="chain" id="PRO_5016396304" description="alpha-galactosidase" evidence="3">
    <location>
        <begin position="25"/>
        <end position="292"/>
    </location>
</feature>
<evidence type="ECO:0000313" key="5">
    <source>
        <dbReference type="EMBL" id="PYH99323.1"/>
    </source>
</evidence>
<proteinExistence type="predicted"/>
<evidence type="ECO:0000256" key="2">
    <source>
        <dbReference type="ARBA" id="ARBA00012755"/>
    </source>
</evidence>
<evidence type="ECO:0000256" key="3">
    <source>
        <dbReference type="SAM" id="SignalP"/>
    </source>
</evidence>
<dbReference type="InterPro" id="IPR017853">
    <property type="entry name" value="GH"/>
</dbReference>
<feature type="domain" description="Glycoside-hydrolase family GH114 TIM-barrel" evidence="4">
    <location>
        <begin position="55"/>
        <end position="288"/>
    </location>
</feature>
<dbReference type="InterPro" id="IPR013785">
    <property type="entry name" value="Aldolase_TIM"/>
</dbReference>
<dbReference type="STRING" id="1448320.A0A319E6R8"/>
<dbReference type="EC" id="3.2.1.22" evidence="2"/>
<comment type="catalytic activity">
    <reaction evidence="1">
        <text>Hydrolysis of terminal, non-reducing alpha-D-galactose residues in alpha-D-galactosides, including galactose oligosaccharides, galactomannans and galactolipids.</text>
        <dbReference type="EC" id="3.2.1.22"/>
    </reaction>
</comment>
<dbReference type="SUPFAM" id="SSF51445">
    <property type="entry name" value="(Trans)glycosidases"/>
    <property type="match status" value="1"/>
</dbReference>
<accession>A0A319E6R8</accession>
<keyword evidence="6" id="KW-1185">Reference proteome</keyword>
<name>A0A319E6R8_9EURO</name>
<evidence type="ECO:0000259" key="4">
    <source>
        <dbReference type="Pfam" id="PF03537"/>
    </source>
</evidence>
<reference evidence="5 6" key="1">
    <citation type="submission" date="2018-02" db="EMBL/GenBank/DDBJ databases">
        <title>The genomes of Aspergillus section Nigri reveals drivers in fungal speciation.</title>
        <authorList>
            <consortium name="DOE Joint Genome Institute"/>
            <person name="Vesth T.C."/>
            <person name="Nybo J."/>
            <person name="Theobald S."/>
            <person name="Brandl J."/>
            <person name="Frisvad J.C."/>
            <person name="Nielsen K.F."/>
            <person name="Lyhne E.K."/>
            <person name="Kogle M.E."/>
            <person name="Kuo A."/>
            <person name="Riley R."/>
            <person name="Clum A."/>
            <person name="Nolan M."/>
            <person name="Lipzen A."/>
            <person name="Salamov A."/>
            <person name="Henrissat B."/>
            <person name="Wiebenga A."/>
            <person name="De vries R.P."/>
            <person name="Grigoriev I.V."/>
            <person name="Mortensen U.H."/>
            <person name="Andersen M.R."/>
            <person name="Baker S.E."/>
        </authorList>
    </citation>
    <scope>NUCLEOTIDE SEQUENCE [LARGE SCALE GENOMIC DNA]</scope>
    <source>
        <strain evidence="5 6">CBS 707.79</strain>
    </source>
</reference>
<keyword evidence="3" id="KW-0732">Signal</keyword>
<dbReference type="AlphaFoldDB" id="A0A319E6R8"/>
<dbReference type="InterPro" id="IPR004352">
    <property type="entry name" value="GH114_TIM-barrel"/>
</dbReference>
<sequence length="292" mass="32839">MLFKHLFGFILSCLSLVIETSSLAVENLSSFTNPNDDTCANDVSSAPWQPRVSSTWQIVLQEPLDTIESGFDVYDIDLDENSSDTIKAIQDKGMKAICYFSAGSSESARNDSTLFRKEDLGNLLSDWRNERWLNTRSEAVRKIMLSRLDRAAEKRCDGVDPDNVDAYSNKENGLGLTRDDSIDYVKWLATEAHKRGLSIGLKNAGEIINQTIAVMEWSVNEECAAKAECKVFSEFVRNGKAVFHVEYPKGKDRIDNIPVSEEQRKAACEAKGSERFSTLIKNSNLDKWLQRC</sequence>
<dbReference type="Proteomes" id="UP000247810">
    <property type="component" value="Unassembled WGS sequence"/>
</dbReference>
<dbReference type="VEuPathDB" id="FungiDB:BO71DRAFT_425244"/>
<dbReference type="PANTHER" id="PTHR35273">
    <property type="entry name" value="ALPHA-1,4 POLYGALACTOSAMINIDASE, PUTATIVE (AFU_ORTHOLOGUE AFUA_3G07890)-RELATED"/>
    <property type="match status" value="1"/>
</dbReference>
<dbReference type="EMBL" id="KZ825803">
    <property type="protein sequence ID" value="PYH99323.1"/>
    <property type="molecule type" value="Genomic_DNA"/>
</dbReference>
<protein>
    <recommendedName>
        <fullName evidence="2">alpha-galactosidase</fullName>
        <ecNumber evidence="2">3.2.1.22</ecNumber>
    </recommendedName>
</protein>
<dbReference type="OrthoDB" id="2108802at2759"/>
<dbReference type="Gene3D" id="3.20.20.70">
    <property type="entry name" value="Aldolase class I"/>
    <property type="match status" value="1"/>
</dbReference>
<dbReference type="Pfam" id="PF03537">
    <property type="entry name" value="Glyco_hydro_114"/>
    <property type="match status" value="1"/>
</dbReference>
<organism evidence="5 6">
    <name type="scientific">Aspergillus ellipticus CBS 707.79</name>
    <dbReference type="NCBI Taxonomy" id="1448320"/>
    <lineage>
        <taxon>Eukaryota</taxon>
        <taxon>Fungi</taxon>
        <taxon>Dikarya</taxon>
        <taxon>Ascomycota</taxon>
        <taxon>Pezizomycotina</taxon>
        <taxon>Eurotiomycetes</taxon>
        <taxon>Eurotiomycetidae</taxon>
        <taxon>Eurotiales</taxon>
        <taxon>Aspergillaceae</taxon>
        <taxon>Aspergillus</taxon>
        <taxon>Aspergillus subgen. Circumdati</taxon>
    </lineage>
</organism>
<feature type="signal peptide" evidence="3">
    <location>
        <begin position="1"/>
        <end position="24"/>
    </location>
</feature>
<dbReference type="GO" id="GO:0004557">
    <property type="term" value="F:alpha-galactosidase activity"/>
    <property type="evidence" value="ECO:0007669"/>
    <property type="project" value="UniProtKB-EC"/>
</dbReference>
<dbReference type="PANTHER" id="PTHR35273:SF2">
    <property type="entry name" value="ALPHA-GALACTOSIDASE"/>
    <property type="match status" value="1"/>
</dbReference>
<evidence type="ECO:0000256" key="1">
    <source>
        <dbReference type="ARBA" id="ARBA00001255"/>
    </source>
</evidence>